<dbReference type="EMBL" id="JACHGI010000022">
    <property type="protein sequence ID" value="MBB6470039.1"/>
    <property type="molecule type" value="Genomic_DNA"/>
</dbReference>
<dbReference type="SUPFAM" id="SSF52317">
    <property type="entry name" value="Class I glutamine amidotransferase-like"/>
    <property type="match status" value="1"/>
</dbReference>
<dbReference type="InterPro" id="IPR033752">
    <property type="entry name" value="MetA_family"/>
</dbReference>
<sequence length="71" mass="8475">MQAARLSEQRWRRKAPLSAVDGLPHEYYPDDDPQRRPLNRWRSHAHLLSGNWINRVYQTTEYDLETIGEGR</sequence>
<reference evidence="2 3" key="1">
    <citation type="submission" date="2020-08" db="EMBL/GenBank/DDBJ databases">
        <title>Genomic Encyclopedia of Type Strains, Phase IV (KMG-IV): sequencing the most valuable type-strain genomes for metagenomic binning, comparative biology and taxonomic classification.</title>
        <authorList>
            <person name="Goeker M."/>
        </authorList>
    </citation>
    <scope>NUCLEOTIDE SEQUENCE [LARGE SCALE GENOMIC DNA]</scope>
    <source>
        <strain evidence="2 3">DSM 17454</strain>
    </source>
</reference>
<evidence type="ECO:0000256" key="1">
    <source>
        <dbReference type="SAM" id="MobiDB-lite"/>
    </source>
</evidence>
<organism evidence="2 3">
    <name type="scientific">Aminobacter carboxidus</name>
    <dbReference type="NCBI Taxonomy" id="376165"/>
    <lineage>
        <taxon>Bacteria</taxon>
        <taxon>Pseudomonadati</taxon>
        <taxon>Pseudomonadota</taxon>
        <taxon>Alphaproteobacteria</taxon>
        <taxon>Hyphomicrobiales</taxon>
        <taxon>Phyllobacteriaceae</taxon>
        <taxon>Aminobacter</taxon>
    </lineage>
</organism>
<dbReference type="InterPro" id="IPR029062">
    <property type="entry name" value="Class_I_gatase-like"/>
</dbReference>
<dbReference type="AlphaFoldDB" id="A0A8E1WL86"/>
<comment type="caution">
    <text evidence="2">The sequence shown here is derived from an EMBL/GenBank/DDBJ whole genome shotgun (WGS) entry which is preliminary data.</text>
</comment>
<gene>
    <name evidence="2" type="ORF">HNQ96_005933</name>
</gene>
<dbReference type="Pfam" id="PF04204">
    <property type="entry name" value="HTS"/>
    <property type="match status" value="1"/>
</dbReference>
<protein>
    <submittedName>
        <fullName evidence="2">Homoserine O-succinyltransferase</fullName>
    </submittedName>
</protein>
<proteinExistence type="predicted"/>
<feature type="compositionally biased region" description="Basic and acidic residues" evidence="1">
    <location>
        <begin position="23"/>
        <end position="35"/>
    </location>
</feature>
<dbReference type="Gene3D" id="3.40.50.880">
    <property type="match status" value="1"/>
</dbReference>
<accession>A0A8E1WL86</accession>
<dbReference type="Proteomes" id="UP000532373">
    <property type="component" value="Unassembled WGS sequence"/>
</dbReference>
<evidence type="ECO:0000313" key="3">
    <source>
        <dbReference type="Proteomes" id="UP000532373"/>
    </source>
</evidence>
<feature type="region of interest" description="Disordered" evidence="1">
    <location>
        <begin position="1"/>
        <end position="35"/>
    </location>
</feature>
<evidence type="ECO:0000313" key="2">
    <source>
        <dbReference type="EMBL" id="MBB6470039.1"/>
    </source>
</evidence>
<name>A0A8E1WL86_9HYPH</name>